<reference evidence="1 2" key="1">
    <citation type="submission" date="2019-11" db="EMBL/GenBank/DDBJ databases">
        <title>Draft Genome Sequence of Plant Growth-Promoting Rhizosphere-Associated Bacteria.</title>
        <authorList>
            <person name="Vasilyev I.Y."/>
            <person name="Radchenko V."/>
            <person name="Ilnitskaya E.V."/>
        </authorList>
    </citation>
    <scope>NUCLEOTIDE SEQUENCE [LARGE SCALE GENOMIC DNA]</scope>
    <source>
        <strain evidence="1 2">VRA_MhP_f</strain>
    </source>
</reference>
<dbReference type="RefSeq" id="WP_158131779.1">
    <property type="nucleotide sequence ID" value="NZ_CP046722.1"/>
</dbReference>
<dbReference type="EMBL" id="WKLC01000061">
    <property type="protein sequence ID" value="MSE14143.1"/>
    <property type="molecule type" value="Genomic_DNA"/>
</dbReference>
<protein>
    <submittedName>
        <fullName evidence="1">Uncharacterized protein</fullName>
    </submittedName>
</protein>
<evidence type="ECO:0000313" key="1">
    <source>
        <dbReference type="EMBL" id="MSE14143.1"/>
    </source>
</evidence>
<evidence type="ECO:0000313" key="2">
    <source>
        <dbReference type="Proteomes" id="UP000461948"/>
    </source>
</evidence>
<dbReference type="AlphaFoldDB" id="A0A7X2MJ43"/>
<organism evidence="1 2">
    <name type="scientific">Enterobacter agglomerans</name>
    <name type="common">Erwinia herbicola</name>
    <name type="synonym">Pantoea agglomerans</name>
    <dbReference type="NCBI Taxonomy" id="549"/>
    <lineage>
        <taxon>Bacteria</taxon>
        <taxon>Pseudomonadati</taxon>
        <taxon>Pseudomonadota</taxon>
        <taxon>Gammaproteobacteria</taxon>
        <taxon>Enterobacterales</taxon>
        <taxon>Erwiniaceae</taxon>
        <taxon>Pantoea</taxon>
        <taxon>Pantoea agglomerans group</taxon>
    </lineage>
</organism>
<accession>A0A7X2MJ43</accession>
<proteinExistence type="predicted"/>
<dbReference type="Proteomes" id="UP000461948">
    <property type="component" value="Unassembled WGS sequence"/>
</dbReference>
<comment type="caution">
    <text evidence="1">The sequence shown here is derived from an EMBL/GenBank/DDBJ whole genome shotgun (WGS) entry which is preliminary data.</text>
</comment>
<name>A0A7X2MJ43_ENTAG</name>
<gene>
    <name evidence="1" type="ORF">GKC49_02935</name>
</gene>
<sequence length="70" mass="8106">MVKKSALHVMRYLLSFISSLILMTCAGYYIFFFDWNVTVMGKVINGVLIIFSVIVSLGFFWAAEKIREIY</sequence>